<feature type="transmembrane region" description="Helical" evidence="9">
    <location>
        <begin position="47"/>
        <end position="71"/>
    </location>
</feature>
<evidence type="ECO:0000256" key="4">
    <source>
        <dbReference type="ARBA" id="ARBA00022989"/>
    </source>
</evidence>
<feature type="region of interest" description="Disordered" evidence="8">
    <location>
        <begin position="668"/>
        <end position="699"/>
    </location>
</feature>
<feature type="transmembrane region" description="Helical" evidence="9">
    <location>
        <begin position="219"/>
        <end position="244"/>
    </location>
</feature>
<dbReference type="GO" id="GO:0016409">
    <property type="term" value="F:palmitoyltransferase activity"/>
    <property type="evidence" value="ECO:0007669"/>
    <property type="project" value="InterPro"/>
</dbReference>
<feature type="compositionally biased region" description="Basic and acidic residues" evidence="8">
    <location>
        <begin position="677"/>
        <end position="699"/>
    </location>
</feature>
<comment type="subcellular location">
    <subcellularLocation>
        <location evidence="1">Membrane</location>
        <topology evidence="1">Multi-pass membrane protein</topology>
    </subcellularLocation>
</comment>
<dbReference type="InterPro" id="IPR039859">
    <property type="entry name" value="PFA4/ZDH16/20/ERF2-like"/>
</dbReference>
<protein>
    <submittedName>
        <fullName evidence="11">Zdhhc3 protein</fullName>
    </submittedName>
</protein>
<dbReference type="OrthoDB" id="331948at2759"/>
<keyword evidence="5 9" id="KW-0472">Membrane</keyword>
<feature type="region of interest" description="Disordered" evidence="8">
    <location>
        <begin position="297"/>
        <end position="377"/>
    </location>
</feature>
<proteinExistence type="predicted"/>
<dbReference type="EMBL" id="CAJNJA010092696">
    <property type="protein sequence ID" value="CAE7940939.1"/>
    <property type="molecule type" value="Genomic_DNA"/>
</dbReference>
<evidence type="ECO:0000256" key="2">
    <source>
        <dbReference type="ARBA" id="ARBA00022679"/>
    </source>
</evidence>
<evidence type="ECO:0000256" key="8">
    <source>
        <dbReference type="SAM" id="MobiDB-lite"/>
    </source>
</evidence>
<evidence type="ECO:0000313" key="12">
    <source>
        <dbReference type="Proteomes" id="UP000601435"/>
    </source>
</evidence>
<sequence>MHKANLIGVGSPRTLLGSLCPKGTRRYPVAIAFNASGEGRIWMNCDALGLALAVLTWTLLCFTDWVVVRYVLYAWFSTSRPRFSLVPLTDLGSALLVMYQLLLGLSWFSHFRAVTTDPGTIPVSAAPPDFANPRVCKLCQGRWKPPRAHHCKTCKRCIFRMDHHCPWINNCVGLSNQKLFILFLVYTCASAVFTLVLLAGSAFYWLWSQKNWSDAPPPGSASLICTGMVAVECFAAVLFVSDFLQEQVESIQMNSTLVETYQRTHGARSTFYNHFVAVFGASWWTWPLPYPSAPPPDYTEPAIADDPYGELSQEDTSVMDDNTSLGIAGEESEEAAMGSEPPFAPFPPAADGPRGIATPPRQRNRIDGGAAADDDVTSESHLQNVASGSGIHKWAFQSSLRGDLILGASQGVGTMACPVSPHTEPMQQPDLQGVVLEASSPRFVPPFRAMKRAADGFPPGMPPGKMAVPQGADALQTLWKAAAALASLPGMPPIPGMPGMPPPFKPAPAAPAGPGDTPKVAPGSVVPPKAPKAMGGLLLPDVSGNGAMPSELPMSVPPWKLSSPPPKAAPALIAKQGPPAQAETSPEVAPCKSQMAPNDLMAKQQTMPGMQALPWKAPAATSSPGPPSGSAGFSKAAAAASAMGQASASPTELLRRGEELLRQTAQLHQQNELAQKQQEEERRRQEEKEQARQKFEELRRQQEEERKRLKEEADHAAQSLQDELRKLIEVAELEVQMAEAEAQKIDEPKQCEELLRVAEDFEVVSLSAATAVKACFEFMDGKHMKLKGNTEATMSNCASLLKRSHAAKAGSERATAKVRLKAKPAREEITAKSLQAELDTLLAAAEIEVEQVKSAQAGVLKAQTAAEAEAKATPEGGGGALDKELIRLATELERSSEEASKSVAGCMARMDGATNMMRIRGPTEELKTSAGVLQNRARTVKSSLEEMLQKARAAKAMAAQRVEREVRKAEALKEAARQEAIFKQYDKDSDGLLDESEIRAYIAGEYTFELAEEKLTQILSASSDGVSNADFAKLRSQINDAWNEVLNKQRKEKNDKQMAMIKRNSAEILSALSGVESEVAKAEAQVRILGPMVTRGVTMMDMLGERTEAAESAVDAARDFLAAAKEQALALGVDSNFETEAKQMAAVEARNLQMKVTALENRVNTAAHVSKAARSKIQLQERKAALLREAATM</sequence>
<dbReference type="InterPro" id="IPR002048">
    <property type="entry name" value="EF_hand_dom"/>
</dbReference>
<accession>A0A813CAY1</accession>
<feature type="compositionally biased region" description="Pro residues" evidence="8">
    <location>
        <begin position="500"/>
        <end position="511"/>
    </location>
</feature>
<keyword evidence="4 9" id="KW-1133">Transmembrane helix</keyword>
<dbReference type="Pfam" id="PF01529">
    <property type="entry name" value="DHHC"/>
    <property type="match status" value="1"/>
</dbReference>
<name>A0A813CAY1_9DINO</name>
<feature type="compositionally biased region" description="Polar residues" evidence="8">
    <location>
        <begin position="314"/>
        <end position="323"/>
    </location>
</feature>
<dbReference type="PROSITE" id="PS50222">
    <property type="entry name" value="EF_HAND_2"/>
    <property type="match status" value="1"/>
</dbReference>
<dbReference type="GO" id="GO:0005509">
    <property type="term" value="F:calcium ion binding"/>
    <property type="evidence" value="ECO:0007669"/>
    <property type="project" value="InterPro"/>
</dbReference>
<comment type="caution">
    <text evidence="11">The sequence shown here is derived from an EMBL/GenBank/DDBJ whole genome shotgun (WGS) entry which is preliminary data.</text>
</comment>
<feature type="region of interest" description="Disordered" evidence="8">
    <location>
        <begin position="500"/>
        <end position="520"/>
    </location>
</feature>
<keyword evidence="2" id="KW-0808">Transferase</keyword>
<feature type="region of interest" description="Disordered" evidence="8">
    <location>
        <begin position="560"/>
        <end position="592"/>
    </location>
</feature>
<feature type="coiled-coil region" evidence="7">
    <location>
        <begin position="941"/>
        <end position="979"/>
    </location>
</feature>
<dbReference type="PROSITE" id="PS50216">
    <property type="entry name" value="DHHC"/>
    <property type="match status" value="1"/>
</dbReference>
<evidence type="ECO:0000256" key="3">
    <source>
        <dbReference type="ARBA" id="ARBA00022692"/>
    </source>
</evidence>
<feature type="region of interest" description="Disordered" evidence="8">
    <location>
        <begin position="615"/>
        <end position="636"/>
    </location>
</feature>
<reference evidence="11" key="1">
    <citation type="submission" date="2021-02" db="EMBL/GenBank/DDBJ databases">
        <authorList>
            <person name="Dougan E. K."/>
            <person name="Rhodes N."/>
            <person name="Thang M."/>
            <person name="Chan C."/>
        </authorList>
    </citation>
    <scope>NUCLEOTIDE SEQUENCE</scope>
</reference>
<dbReference type="PANTHER" id="PTHR12246">
    <property type="entry name" value="PALMITOYLTRANSFERASE ZDHHC16"/>
    <property type="match status" value="1"/>
</dbReference>
<evidence type="ECO:0000256" key="9">
    <source>
        <dbReference type="SAM" id="Phobius"/>
    </source>
</evidence>
<keyword evidence="6" id="KW-0012">Acyltransferase</keyword>
<feature type="compositionally biased region" description="Low complexity" evidence="8">
    <location>
        <begin position="617"/>
        <end position="636"/>
    </location>
</feature>
<organism evidence="11 12">
    <name type="scientific">Symbiodinium necroappetens</name>
    <dbReference type="NCBI Taxonomy" id="1628268"/>
    <lineage>
        <taxon>Eukaryota</taxon>
        <taxon>Sar</taxon>
        <taxon>Alveolata</taxon>
        <taxon>Dinophyceae</taxon>
        <taxon>Suessiales</taxon>
        <taxon>Symbiodiniaceae</taxon>
        <taxon>Symbiodinium</taxon>
    </lineage>
</organism>
<dbReference type="Gene3D" id="1.10.238.10">
    <property type="entry name" value="EF-hand"/>
    <property type="match status" value="1"/>
</dbReference>
<keyword evidence="7" id="KW-0175">Coiled coil</keyword>
<evidence type="ECO:0000256" key="1">
    <source>
        <dbReference type="ARBA" id="ARBA00004141"/>
    </source>
</evidence>
<feature type="domain" description="EF-hand" evidence="10">
    <location>
        <begin position="973"/>
        <end position="1008"/>
    </location>
</feature>
<keyword evidence="12" id="KW-1185">Reference proteome</keyword>
<evidence type="ECO:0000256" key="5">
    <source>
        <dbReference type="ARBA" id="ARBA00023136"/>
    </source>
</evidence>
<feature type="transmembrane region" description="Helical" evidence="9">
    <location>
        <begin position="179"/>
        <end position="207"/>
    </location>
</feature>
<evidence type="ECO:0000256" key="6">
    <source>
        <dbReference type="ARBA" id="ARBA00023315"/>
    </source>
</evidence>
<dbReference type="InterPro" id="IPR018247">
    <property type="entry name" value="EF_Hand_1_Ca_BS"/>
</dbReference>
<dbReference type="GO" id="GO:0016020">
    <property type="term" value="C:membrane"/>
    <property type="evidence" value="ECO:0007669"/>
    <property type="project" value="UniProtKB-SubCell"/>
</dbReference>
<dbReference type="AlphaFoldDB" id="A0A813CAY1"/>
<keyword evidence="3 9" id="KW-0812">Transmembrane</keyword>
<dbReference type="InterPro" id="IPR001594">
    <property type="entry name" value="Palmitoyltrfase_DHHC"/>
</dbReference>
<evidence type="ECO:0000256" key="7">
    <source>
        <dbReference type="SAM" id="Coils"/>
    </source>
</evidence>
<feature type="transmembrane region" description="Helical" evidence="9">
    <location>
        <begin position="270"/>
        <end position="286"/>
    </location>
</feature>
<gene>
    <name evidence="11" type="primary">Zdhhc3</name>
    <name evidence="11" type="ORF">SNEC2469_LOCUS34090</name>
</gene>
<evidence type="ECO:0000259" key="10">
    <source>
        <dbReference type="PROSITE" id="PS50222"/>
    </source>
</evidence>
<feature type="transmembrane region" description="Helical" evidence="9">
    <location>
        <begin position="91"/>
        <end position="108"/>
    </location>
</feature>
<feature type="compositionally biased region" description="Low complexity" evidence="8">
    <location>
        <begin position="324"/>
        <end position="341"/>
    </location>
</feature>
<evidence type="ECO:0000313" key="11">
    <source>
        <dbReference type="EMBL" id="CAE7940939.1"/>
    </source>
</evidence>
<dbReference type="Proteomes" id="UP000601435">
    <property type="component" value="Unassembled WGS sequence"/>
</dbReference>
<dbReference type="PROSITE" id="PS00018">
    <property type="entry name" value="EF_HAND_1"/>
    <property type="match status" value="1"/>
</dbReference>